<dbReference type="Pfam" id="PF01769">
    <property type="entry name" value="MgtE"/>
    <property type="match status" value="1"/>
</dbReference>
<accession>A0A9D1NXZ9</accession>
<feature type="transmembrane region" description="Helical" evidence="9">
    <location>
        <begin position="350"/>
        <end position="371"/>
    </location>
</feature>
<feature type="transmembrane region" description="Helical" evidence="9">
    <location>
        <begin position="377"/>
        <end position="403"/>
    </location>
</feature>
<keyword evidence="7 9" id="KW-0472">Membrane</keyword>
<dbReference type="EMBL" id="DVOS01000033">
    <property type="protein sequence ID" value="HIV22920.1"/>
    <property type="molecule type" value="Genomic_DNA"/>
</dbReference>
<dbReference type="SUPFAM" id="SSF161093">
    <property type="entry name" value="MgtE membrane domain-like"/>
    <property type="match status" value="1"/>
</dbReference>
<dbReference type="InterPro" id="IPR006669">
    <property type="entry name" value="MgtE_transporter"/>
</dbReference>
<feature type="domain" description="CBS" evidence="10">
    <location>
        <begin position="194"/>
        <end position="252"/>
    </location>
</feature>
<dbReference type="AlphaFoldDB" id="A0A9D1NXZ9"/>
<dbReference type="PANTHER" id="PTHR43773:SF1">
    <property type="entry name" value="MAGNESIUM TRANSPORTER MGTE"/>
    <property type="match status" value="1"/>
</dbReference>
<comment type="subunit">
    <text evidence="9">Homodimer.</text>
</comment>
<keyword evidence="5 9" id="KW-0460">Magnesium</keyword>
<dbReference type="Pfam" id="PF00571">
    <property type="entry name" value="CBS"/>
    <property type="match status" value="2"/>
</dbReference>
<dbReference type="Gene3D" id="3.10.580.10">
    <property type="entry name" value="CBS-domain"/>
    <property type="match status" value="1"/>
</dbReference>
<dbReference type="SUPFAM" id="SSF158791">
    <property type="entry name" value="MgtE N-terminal domain-like"/>
    <property type="match status" value="1"/>
</dbReference>
<comment type="similarity">
    <text evidence="2 9">Belongs to the SLC41A transporter family.</text>
</comment>
<dbReference type="InterPro" id="IPR046342">
    <property type="entry name" value="CBS_dom_sf"/>
</dbReference>
<dbReference type="InterPro" id="IPR006668">
    <property type="entry name" value="Mg_transptr_MgtE_intracell_dom"/>
</dbReference>
<dbReference type="Proteomes" id="UP000886889">
    <property type="component" value="Unassembled WGS sequence"/>
</dbReference>
<dbReference type="GO" id="GO:0005886">
    <property type="term" value="C:plasma membrane"/>
    <property type="evidence" value="ECO:0007669"/>
    <property type="project" value="UniProtKB-SubCell"/>
</dbReference>
<dbReference type="PROSITE" id="PS51371">
    <property type="entry name" value="CBS"/>
    <property type="match status" value="1"/>
</dbReference>
<keyword evidence="9" id="KW-0479">Metal-binding</keyword>
<dbReference type="InterPro" id="IPR038076">
    <property type="entry name" value="MgtE_N_sf"/>
</dbReference>
<evidence type="ECO:0000259" key="10">
    <source>
        <dbReference type="PROSITE" id="PS51371"/>
    </source>
</evidence>
<dbReference type="GO" id="GO:0015095">
    <property type="term" value="F:magnesium ion transmembrane transporter activity"/>
    <property type="evidence" value="ECO:0007669"/>
    <property type="project" value="UniProtKB-UniRule"/>
</dbReference>
<protein>
    <recommendedName>
        <fullName evidence="9">Magnesium transporter MgtE</fullName>
    </recommendedName>
</protein>
<dbReference type="InterPro" id="IPR006667">
    <property type="entry name" value="SLC41_membr_dom"/>
</dbReference>
<organism evidence="11 12">
    <name type="scientific">Candidatus Merdiplasma excrementigallinarum</name>
    <dbReference type="NCBI Taxonomy" id="2840864"/>
    <lineage>
        <taxon>Bacteria</taxon>
        <taxon>Bacillati</taxon>
        <taxon>Bacillota</taxon>
        <taxon>Clostridia</taxon>
        <taxon>Lachnospirales</taxon>
        <taxon>Lachnospiraceae</taxon>
        <taxon>Lachnospiraceae incertae sedis</taxon>
        <taxon>Candidatus Merdiplasma</taxon>
    </lineage>
</organism>
<evidence type="ECO:0000256" key="8">
    <source>
        <dbReference type="PROSITE-ProRule" id="PRU00703"/>
    </source>
</evidence>
<comment type="caution">
    <text evidence="11">The sequence shown here is derived from an EMBL/GenBank/DDBJ whole genome shotgun (WGS) entry which is preliminary data.</text>
</comment>
<reference evidence="11" key="1">
    <citation type="submission" date="2020-10" db="EMBL/GenBank/DDBJ databases">
        <authorList>
            <person name="Gilroy R."/>
        </authorList>
    </citation>
    <scope>NUCLEOTIDE SEQUENCE</scope>
    <source>
        <strain evidence="11">ChiBcec6-7307</strain>
    </source>
</reference>
<dbReference type="Gene3D" id="1.10.357.20">
    <property type="entry name" value="SLC41 divalent cation transporters, integral membrane domain"/>
    <property type="match status" value="1"/>
</dbReference>
<dbReference type="NCBIfam" id="TIGR00400">
    <property type="entry name" value="mgtE"/>
    <property type="match status" value="1"/>
</dbReference>
<dbReference type="InterPro" id="IPR036739">
    <property type="entry name" value="SLC41_membr_dom_sf"/>
</dbReference>
<evidence type="ECO:0000256" key="9">
    <source>
        <dbReference type="RuleBase" id="RU362011"/>
    </source>
</evidence>
<evidence type="ECO:0000256" key="6">
    <source>
        <dbReference type="ARBA" id="ARBA00022989"/>
    </source>
</evidence>
<evidence type="ECO:0000256" key="4">
    <source>
        <dbReference type="ARBA" id="ARBA00022692"/>
    </source>
</evidence>
<evidence type="ECO:0000256" key="5">
    <source>
        <dbReference type="ARBA" id="ARBA00022842"/>
    </source>
</evidence>
<evidence type="ECO:0000313" key="11">
    <source>
        <dbReference type="EMBL" id="HIV22920.1"/>
    </source>
</evidence>
<keyword evidence="6 9" id="KW-1133">Transmembrane helix</keyword>
<evidence type="ECO:0000256" key="3">
    <source>
        <dbReference type="ARBA" id="ARBA00022448"/>
    </source>
</evidence>
<sequence>MAEKNEILTLLTSQNPAGLAQLTEEFHPADILEVVQDQKDYSLLQALPDSFIADILDEAEDEDKYEILKSFNRERTHSILNQMSVDEVTDLIEALEEDNREAVIAALGFRNQNDVKKLLAYESDTAGGIMTTRFIAIYASNTVMGALNYLKTDVDAETGYYMYVVDKYDFTLKGVVSLRDLVMAPFDTPIGDLLNPHVISVHVEDDQEKVAQVFSRYGYQAIPVVDGDNRLVGIITVDDVIDVLNEEFTEDLHHLAGIGKEEKVDGSVADSVKSRLPWLAVNLVTALAASFVINLFNGTIEKIVALSAVMTIISGMGGNAGTQTLTLVIRALSLEEIDRENARPILLKELGAGLINGAAIGVLVAGIAMFYDANPLFGLIAGLAMVLNMLCAAAAGYGVPILLEKLGIDPALASGVFVTTVTDCMGFFIFLGLATAAMPLLV</sequence>
<reference evidence="11" key="2">
    <citation type="journal article" date="2021" name="PeerJ">
        <title>Extensive microbial diversity within the chicken gut microbiome revealed by metagenomics and culture.</title>
        <authorList>
            <person name="Gilroy R."/>
            <person name="Ravi A."/>
            <person name="Getino M."/>
            <person name="Pursley I."/>
            <person name="Horton D.L."/>
            <person name="Alikhan N.F."/>
            <person name="Baker D."/>
            <person name="Gharbi K."/>
            <person name="Hall N."/>
            <person name="Watson M."/>
            <person name="Adriaenssens E.M."/>
            <person name="Foster-Nyarko E."/>
            <person name="Jarju S."/>
            <person name="Secka A."/>
            <person name="Antonio M."/>
            <person name="Oren A."/>
            <person name="Chaudhuri R.R."/>
            <person name="La Ragione R."/>
            <person name="Hildebrand F."/>
            <person name="Pallen M.J."/>
        </authorList>
    </citation>
    <scope>NUCLEOTIDE SEQUENCE</scope>
    <source>
        <strain evidence="11">ChiBcec6-7307</strain>
    </source>
</reference>
<dbReference type="InterPro" id="IPR000644">
    <property type="entry name" value="CBS_dom"/>
</dbReference>
<evidence type="ECO:0000256" key="7">
    <source>
        <dbReference type="ARBA" id="ARBA00023136"/>
    </source>
</evidence>
<proteinExistence type="inferred from homology"/>
<dbReference type="SMART" id="SM00924">
    <property type="entry name" value="MgtE_N"/>
    <property type="match status" value="1"/>
</dbReference>
<dbReference type="PANTHER" id="PTHR43773">
    <property type="entry name" value="MAGNESIUM TRANSPORTER MGTE"/>
    <property type="match status" value="1"/>
</dbReference>
<evidence type="ECO:0000313" key="12">
    <source>
        <dbReference type="Proteomes" id="UP000886889"/>
    </source>
</evidence>
<keyword evidence="9" id="KW-1003">Cell membrane</keyword>
<name>A0A9D1NXZ9_9FIRM</name>
<dbReference type="Gene3D" id="1.25.60.10">
    <property type="entry name" value="MgtE N-terminal domain-like"/>
    <property type="match status" value="1"/>
</dbReference>
<keyword evidence="4 9" id="KW-0812">Transmembrane</keyword>
<keyword evidence="3 9" id="KW-0813">Transport</keyword>
<evidence type="ECO:0000256" key="2">
    <source>
        <dbReference type="ARBA" id="ARBA00009749"/>
    </source>
</evidence>
<feature type="transmembrane region" description="Helical" evidence="9">
    <location>
        <begin position="276"/>
        <end position="297"/>
    </location>
</feature>
<dbReference type="GO" id="GO:0046872">
    <property type="term" value="F:metal ion binding"/>
    <property type="evidence" value="ECO:0007669"/>
    <property type="project" value="UniProtKB-KW"/>
</dbReference>
<dbReference type="SUPFAM" id="SSF54631">
    <property type="entry name" value="CBS-domain pair"/>
    <property type="match status" value="1"/>
</dbReference>
<dbReference type="CDD" id="cd04606">
    <property type="entry name" value="CBS_pair_Mg_transporter"/>
    <property type="match status" value="1"/>
</dbReference>
<evidence type="ECO:0000256" key="1">
    <source>
        <dbReference type="ARBA" id="ARBA00004141"/>
    </source>
</evidence>
<feature type="transmembrane region" description="Helical" evidence="9">
    <location>
        <begin position="415"/>
        <end position="441"/>
    </location>
</feature>
<comment type="subcellular location">
    <subcellularLocation>
        <location evidence="9">Cell membrane</location>
        <topology evidence="9">Multi-pass membrane protein</topology>
    </subcellularLocation>
    <subcellularLocation>
        <location evidence="1">Membrane</location>
        <topology evidence="1">Multi-pass membrane protein</topology>
    </subcellularLocation>
</comment>
<dbReference type="Pfam" id="PF03448">
    <property type="entry name" value="MgtE_N"/>
    <property type="match status" value="1"/>
</dbReference>
<comment type="function">
    <text evidence="9">Acts as a magnesium transporter.</text>
</comment>
<gene>
    <name evidence="11" type="primary">mgtE</name>
    <name evidence="11" type="ORF">IAC80_03165</name>
</gene>
<dbReference type="SMART" id="SM00116">
    <property type="entry name" value="CBS"/>
    <property type="match status" value="1"/>
</dbReference>
<keyword evidence="8" id="KW-0129">CBS domain</keyword>
<feature type="transmembrane region" description="Helical" evidence="9">
    <location>
        <begin position="303"/>
        <end position="329"/>
    </location>
</feature>